<dbReference type="GO" id="GO:0004888">
    <property type="term" value="F:transmembrane signaling receptor activity"/>
    <property type="evidence" value="ECO:0007669"/>
    <property type="project" value="TreeGrafter"/>
</dbReference>
<dbReference type="GO" id="GO:0007165">
    <property type="term" value="P:signal transduction"/>
    <property type="evidence" value="ECO:0007669"/>
    <property type="project" value="UniProtKB-KW"/>
</dbReference>
<organism evidence="12 13">
    <name type="scientific">Silvanigrella aquatica</name>
    <dbReference type="NCBI Taxonomy" id="1915309"/>
    <lineage>
        <taxon>Bacteria</taxon>
        <taxon>Pseudomonadati</taxon>
        <taxon>Bdellovibrionota</taxon>
        <taxon>Oligoflexia</taxon>
        <taxon>Silvanigrellales</taxon>
        <taxon>Silvanigrellaceae</taxon>
        <taxon>Silvanigrella</taxon>
    </lineage>
</organism>
<keyword evidence="9" id="KW-0175">Coiled coil</keyword>
<dbReference type="STRING" id="1915309.AXG55_04265"/>
<evidence type="ECO:0000256" key="8">
    <source>
        <dbReference type="PROSITE-ProRule" id="PRU00284"/>
    </source>
</evidence>
<evidence type="ECO:0000256" key="5">
    <source>
        <dbReference type="ARBA" id="ARBA00022989"/>
    </source>
</evidence>
<name>A0A1L4CYX7_9BACT</name>
<keyword evidence="5 10" id="KW-1133">Transmembrane helix</keyword>
<dbReference type="InterPro" id="IPR051310">
    <property type="entry name" value="MCP_chemotaxis"/>
</dbReference>
<evidence type="ECO:0000259" key="11">
    <source>
        <dbReference type="PROSITE" id="PS50111"/>
    </source>
</evidence>
<evidence type="ECO:0000256" key="3">
    <source>
        <dbReference type="ARBA" id="ARBA00022500"/>
    </source>
</evidence>
<feature type="transmembrane region" description="Helical" evidence="10">
    <location>
        <begin position="12"/>
        <end position="31"/>
    </location>
</feature>
<dbReference type="Pfam" id="PF02743">
    <property type="entry name" value="dCache_1"/>
    <property type="match status" value="1"/>
</dbReference>
<keyword evidence="3" id="KW-0145">Chemotaxis</keyword>
<feature type="coiled-coil region" evidence="9">
    <location>
        <begin position="442"/>
        <end position="472"/>
    </location>
</feature>
<feature type="domain" description="Methyl-accepting transducer" evidence="11">
    <location>
        <begin position="371"/>
        <end position="621"/>
    </location>
</feature>
<keyword evidence="2" id="KW-1003">Cell membrane</keyword>
<dbReference type="InterPro" id="IPR033479">
    <property type="entry name" value="dCache_1"/>
</dbReference>
<keyword evidence="6 10" id="KW-0472">Membrane</keyword>
<dbReference type="OrthoDB" id="5287663at2"/>
<dbReference type="GO" id="GO:0005886">
    <property type="term" value="C:plasma membrane"/>
    <property type="evidence" value="ECO:0007669"/>
    <property type="project" value="UniProtKB-SubCell"/>
</dbReference>
<dbReference type="PROSITE" id="PS50111">
    <property type="entry name" value="CHEMOTAXIS_TRANSDUC_2"/>
    <property type="match status" value="1"/>
</dbReference>
<evidence type="ECO:0000256" key="10">
    <source>
        <dbReference type="SAM" id="Phobius"/>
    </source>
</evidence>
<feature type="transmembrane region" description="Helical" evidence="10">
    <location>
        <begin position="335"/>
        <end position="354"/>
    </location>
</feature>
<proteinExistence type="inferred from homology"/>
<dbReference type="EMBL" id="CP017834">
    <property type="protein sequence ID" value="APJ03159.1"/>
    <property type="molecule type" value="Genomic_DNA"/>
</dbReference>
<sequence>MIFKNIYFSMRFKIIALITLIIFFLCIFSMIEQQSSSNELMQNMETVLETKSNSIGNAISAQFYERYGDVQAFALNPVFQENDKKKMEAYLNQYSALYGIYDLIIYADLNGNIIATNTLNTTGSSINYQKISQENFSKEKWFINTVTKKFTEDSEKKFEGTYFEGPYIDPIVTNVYGTKSFTTTFSAPVYNKSGKMIGVMSNRANFSYIENELIESYKSLVKEGFPKTEITLLDSNGIVIADYDPSFTNVQEYKRDYELLNKLNLFQRNPDRAAYILATKMGIISSYHPRKKLDTIGGFSIINSPKWISSIGWTVLVRSETDSFFSKIYYLKYKFFISICLIGLFFIIISFFVINSVSKKFINISEHLKNSAAKTFITANNMSESSGKVACVTADQSNAVEQSVSAMSEISSMITQTVEHVNECSVFTSTVNEKTQQGNAIMDKLTNSMESIQNANADLQNMANIITEVTNKTSVINDIVFKTQLLSINASIEAARAGQQGKGFSVVAEEVGNLALTSGNAAKEIQTLLLDSQNQISRIIEITSKKISDAQTVSSDAAKEFVTISNEIESINERLKGITQATKEQQIGVNQVVKAMSKMDEATKQNNSLALETNELSKELKQEGLILEKIMKAVQVLILGNISLNNRQEKEMQLIEKLSESWKEDNKINNFNTIDPSKIEVKSLLGKVADNIKSKTEVSHPLEKVELTAEDEQFNEIKNL</sequence>
<evidence type="ECO:0000313" key="13">
    <source>
        <dbReference type="Proteomes" id="UP000184731"/>
    </source>
</evidence>
<dbReference type="Gene3D" id="3.30.450.20">
    <property type="entry name" value="PAS domain"/>
    <property type="match status" value="1"/>
</dbReference>
<dbReference type="CDD" id="cd18773">
    <property type="entry name" value="PDC1_HK_sensor"/>
    <property type="match status" value="1"/>
</dbReference>
<comment type="similarity">
    <text evidence="7">Belongs to the methyl-accepting chemotaxis (MCP) protein family.</text>
</comment>
<keyword evidence="13" id="KW-1185">Reference proteome</keyword>
<reference evidence="12 13" key="1">
    <citation type="submission" date="2016-10" db="EMBL/GenBank/DDBJ databases">
        <title>Silvanigrella aquatica sp. nov., isolated from a freshwater lake located in the Black Forest, Germany, description of Silvanigrellaceae fam. nov., Silvanigrellales ord. nov., reclassification of the order Bdellovibrionales in the class Oligoflexia, reclassification of the families Bacteriovoracaceae and Halobacteriovoraceae in the new order Bacteriovoracales ord. nov., and reclassification of the family Pseudobacteriovoracaceae in the order Oligoflexiales.</title>
        <authorList>
            <person name="Hahn M.W."/>
            <person name="Schmidt J."/>
            <person name="Koll U."/>
            <person name="Rohde M."/>
            <person name="Verbag S."/>
            <person name="Pitt A."/>
            <person name="Nakai R."/>
            <person name="Naganuma T."/>
            <person name="Lang E."/>
        </authorList>
    </citation>
    <scope>NUCLEOTIDE SEQUENCE [LARGE SCALE GENOMIC DNA]</scope>
    <source>
        <strain evidence="12 13">MWH-Nonnen-W8red</strain>
    </source>
</reference>
<dbReference type="RefSeq" id="WP_148696885.1">
    <property type="nucleotide sequence ID" value="NZ_CP017834.1"/>
</dbReference>
<dbReference type="SMART" id="SM00283">
    <property type="entry name" value="MA"/>
    <property type="match status" value="1"/>
</dbReference>
<gene>
    <name evidence="12" type="ORF">AXG55_04265</name>
</gene>
<dbReference type="KEGG" id="saqi:AXG55_04265"/>
<dbReference type="PANTHER" id="PTHR43531">
    <property type="entry name" value="PROTEIN ICFG"/>
    <property type="match status" value="1"/>
</dbReference>
<comment type="subcellular location">
    <subcellularLocation>
        <location evidence="1">Cell membrane</location>
        <topology evidence="1">Multi-pass membrane protein</topology>
    </subcellularLocation>
</comment>
<dbReference type="Proteomes" id="UP000184731">
    <property type="component" value="Chromosome"/>
</dbReference>
<dbReference type="PANTHER" id="PTHR43531:SF11">
    <property type="entry name" value="METHYL-ACCEPTING CHEMOTAXIS PROTEIN 3"/>
    <property type="match status" value="1"/>
</dbReference>
<dbReference type="InterPro" id="IPR004089">
    <property type="entry name" value="MCPsignal_dom"/>
</dbReference>
<dbReference type="AlphaFoldDB" id="A0A1L4CYX7"/>
<evidence type="ECO:0000256" key="6">
    <source>
        <dbReference type="ARBA" id="ARBA00023136"/>
    </source>
</evidence>
<evidence type="ECO:0000256" key="9">
    <source>
        <dbReference type="SAM" id="Coils"/>
    </source>
</evidence>
<keyword evidence="4 10" id="KW-0812">Transmembrane</keyword>
<dbReference type="GO" id="GO:0006935">
    <property type="term" value="P:chemotaxis"/>
    <property type="evidence" value="ECO:0007669"/>
    <property type="project" value="UniProtKB-KW"/>
</dbReference>
<evidence type="ECO:0000313" key="12">
    <source>
        <dbReference type="EMBL" id="APJ03159.1"/>
    </source>
</evidence>
<evidence type="ECO:0000256" key="1">
    <source>
        <dbReference type="ARBA" id="ARBA00004651"/>
    </source>
</evidence>
<dbReference type="Pfam" id="PF00015">
    <property type="entry name" value="MCPsignal"/>
    <property type="match status" value="1"/>
</dbReference>
<accession>A0A1L4CYX7</accession>
<keyword evidence="8" id="KW-0807">Transducer</keyword>
<evidence type="ECO:0000256" key="4">
    <source>
        <dbReference type="ARBA" id="ARBA00022692"/>
    </source>
</evidence>
<dbReference type="SUPFAM" id="SSF58104">
    <property type="entry name" value="Methyl-accepting chemotaxis protein (MCP) signaling domain"/>
    <property type="match status" value="1"/>
</dbReference>
<protein>
    <recommendedName>
        <fullName evidence="11">Methyl-accepting transducer domain-containing protein</fullName>
    </recommendedName>
</protein>
<evidence type="ECO:0000256" key="2">
    <source>
        <dbReference type="ARBA" id="ARBA00022475"/>
    </source>
</evidence>
<dbReference type="Gene3D" id="1.10.287.950">
    <property type="entry name" value="Methyl-accepting chemotaxis protein"/>
    <property type="match status" value="1"/>
</dbReference>
<evidence type="ECO:0000256" key="7">
    <source>
        <dbReference type="ARBA" id="ARBA00029447"/>
    </source>
</evidence>